<dbReference type="EMBL" id="CP165727">
    <property type="protein sequence ID" value="XDV66307.1"/>
    <property type="molecule type" value="Genomic_DNA"/>
</dbReference>
<sequence>MTAPRAGKAQSWEDFKRTVRGRRMETIAGVEVPVPTDPPLLFEEMAANLSEESEEADFAEVVDLLFGQGVFAQWKANGMGAVDLMTALTWGVAQSHGRDMSFSEAYEVVTSDDPGKALAPPANRAARRQRSAASGGPSKPTSRASTGSARKTSR</sequence>
<evidence type="ECO:0008006" key="3">
    <source>
        <dbReference type="Google" id="ProtNLM"/>
    </source>
</evidence>
<dbReference type="AlphaFoldDB" id="A0AB39YCV6"/>
<accession>A0AB39YCV6</accession>
<dbReference type="RefSeq" id="WP_369778832.1">
    <property type="nucleotide sequence ID" value="NZ_CP165727.1"/>
</dbReference>
<protein>
    <recommendedName>
        <fullName evidence="3">Tail assembly chaperone</fullName>
    </recommendedName>
</protein>
<name>A0AB39YCV6_9ACTN</name>
<feature type="compositionally biased region" description="Polar residues" evidence="1">
    <location>
        <begin position="139"/>
        <end position="154"/>
    </location>
</feature>
<evidence type="ECO:0000313" key="2">
    <source>
        <dbReference type="EMBL" id="XDV66307.1"/>
    </source>
</evidence>
<organism evidence="2">
    <name type="scientific">Streptomyces sp. R33</name>
    <dbReference type="NCBI Taxonomy" id="3238629"/>
    <lineage>
        <taxon>Bacteria</taxon>
        <taxon>Bacillati</taxon>
        <taxon>Actinomycetota</taxon>
        <taxon>Actinomycetes</taxon>
        <taxon>Kitasatosporales</taxon>
        <taxon>Streptomycetaceae</taxon>
        <taxon>Streptomyces</taxon>
    </lineage>
</organism>
<feature type="region of interest" description="Disordered" evidence="1">
    <location>
        <begin position="112"/>
        <end position="154"/>
    </location>
</feature>
<reference evidence="2" key="1">
    <citation type="submission" date="2024-08" db="EMBL/GenBank/DDBJ databases">
        <authorList>
            <person name="Yu S.T."/>
        </authorList>
    </citation>
    <scope>NUCLEOTIDE SEQUENCE</scope>
    <source>
        <strain evidence="2">R33</strain>
    </source>
</reference>
<proteinExistence type="predicted"/>
<evidence type="ECO:0000256" key="1">
    <source>
        <dbReference type="SAM" id="MobiDB-lite"/>
    </source>
</evidence>
<gene>
    <name evidence="2" type="ORF">AB5J51_26980</name>
</gene>